<gene>
    <name evidence="3" type="ORF">CODIS_26660</name>
</gene>
<dbReference type="PROSITE" id="PS50005">
    <property type="entry name" value="TPR"/>
    <property type="match status" value="1"/>
</dbReference>
<evidence type="ECO:0000313" key="4">
    <source>
        <dbReference type="Proteomes" id="UP000094769"/>
    </source>
</evidence>
<comment type="caution">
    <text evidence="3">The sequence shown here is derived from an EMBL/GenBank/DDBJ whole genome shotgun (WGS) entry which is preliminary data.</text>
</comment>
<dbReference type="Gene3D" id="1.25.40.10">
    <property type="entry name" value="Tetratricopeptide repeat domain"/>
    <property type="match status" value="2"/>
</dbReference>
<dbReference type="Proteomes" id="UP000094769">
    <property type="component" value="Unassembled WGS sequence"/>
</dbReference>
<protein>
    <submittedName>
        <fullName evidence="3">Tetratricopeptide repeat protein</fullName>
    </submittedName>
</protein>
<sequence>MMQSSTLLSSLLLSVCLLLHGGCSSYPSSKGAKSGNYGNPTIWLNTAEAHENRGDLQSALFDLKVARTVSARDTKINAAIKRVEAKIAAQSKKKMNQGKRAVRQGKLNKARRYYLEVLGLNPKHKEALATMRKLDERASKASMKKKVAVSNRNYNNRTRRSKLAKGFEEEAYIYSRQEILQAQDKQTNPAEYLKEIETHLKKFPKDKEVRDLLSKTLLIHANTAFEEEKYSDALSYLEQAERAFNGDDKRLKKIQQQRKAYGRALYAKGVRSSRADPGHAIKYWEYALKFDPDDKKSSLRLRNSKSM</sequence>
<keyword evidence="4" id="KW-1185">Reference proteome</keyword>
<feature type="repeat" description="TPR" evidence="1">
    <location>
        <begin position="91"/>
        <end position="124"/>
    </location>
</feature>
<organism evidence="3 4">
    <name type="scientific">Candidatus Thiodiazotropha endolucinida</name>
    <dbReference type="NCBI Taxonomy" id="1655433"/>
    <lineage>
        <taxon>Bacteria</taxon>
        <taxon>Pseudomonadati</taxon>
        <taxon>Pseudomonadota</taxon>
        <taxon>Gammaproteobacteria</taxon>
        <taxon>Chromatiales</taxon>
        <taxon>Sedimenticolaceae</taxon>
        <taxon>Candidatus Thiodiazotropha</taxon>
    </lineage>
</organism>
<proteinExistence type="predicted"/>
<name>A0A7Z0VKE8_9GAMM</name>
<dbReference type="SUPFAM" id="SSF48452">
    <property type="entry name" value="TPR-like"/>
    <property type="match status" value="1"/>
</dbReference>
<dbReference type="InterPro" id="IPR011990">
    <property type="entry name" value="TPR-like_helical_dom_sf"/>
</dbReference>
<dbReference type="EMBL" id="MARB01000014">
    <property type="protein sequence ID" value="ODJ87149.1"/>
    <property type="molecule type" value="Genomic_DNA"/>
</dbReference>
<accession>A0A7Z0VKE8</accession>
<dbReference type="SMART" id="SM00028">
    <property type="entry name" value="TPR"/>
    <property type="match status" value="4"/>
</dbReference>
<dbReference type="InterPro" id="IPR019734">
    <property type="entry name" value="TPR_rpt"/>
</dbReference>
<evidence type="ECO:0000313" key="3">
    <source>
        <dbReference type="EMBL" id="ODJ87149.1"/>
    </source>
</evidence>
<feature type="chain" id="PRO_5030917274" evidence="2">
    <location>
        <begin position="26"/>
        <end position="307"/>
    </location>
</feature>
<feature type="signal peptide" evidence="2">
    <location>
        <begin position="1"/>
        <end position="25"/>
    </location>
</feature>
<dbReference type="AlphaFoldDB" id="A0A7Z0VKE8"/>
<evidence type="ECO:0000256" key="2">
    <source>
        <dbReference type="SAM" id="SignalP"/>
    </source>
</evidence>
<evidence type="ECO:0000256" key="1">
    <source>
        <dbReference type="PROSITE-ProRule" id="PRU00339"/>
    </source>
</evidence>
<keyword evidence="2" id="KW-0732">Signal</keyword>
<keyword evidence="1" id="KW-0802">TPR repeat</keyword>
<reference evidence="3 4" key="1">
    <citation type="submission" date="2016-06" db="EMBL/GenBank/DDBJ databases">
        <title>Genome sequence of endosymbiont of Candidatus Endolucinida thiodiazotropha.</title>
        <authorList>
            <person name="Poehlein A."/>
            <person name="Koenig S."/>
            <person name="Heiden S.E."/>
            <person name="Thuermer A."/>
            <person name="Voget S."/>
            <person name="Daniel R."/>
            <person name="Markert S."/>
            <person name="Gros O."/>
            <person name="Schweder T."/>
        </authorList>
    </citation>
    <scope>NUCLEOTIDE SEQUENCE [LARGE SCALE GENOMIC DNA]</scope>
    <source>
        <strain evidence="3 4">COS</strain>
    </source>
</reference>